<reference evidence="2" key="2">
    <citation type="submission" date="2013-07" db="EMBL/GenBank/DDBJ databases">
        <authorList>
            <person name="Morais-Silva F.O."/>
            <person name="Rezende A.M."/>
            <person name="Pimentel C."/>
            <person name="Resende D.M."/>
            <person name="Santos C.I."/>
            <person name="Clemente C."/>
            <person name="de Oliveira L.M."/>
            <person name="da Silva S.M."/>
            <person name="Costa D.A."/>
            <person name="Varela-Raposo A."/>
            <person name="Horacio E.C.A."/>
            <person name="Matos M."/>
            <person name="Flores O."/>
            <person name="Ruiz J.C."/>
            <person name="Rodrigues-Pousada C."/>
        </authorList>
    </citation>
    <scope>NUCLEOTIDE SEQUENCE [LARGE SCALE GENOMIC DNA]</scope>
    <source>
        <strain evidence="2">ATCC 19364 / DSM 1382 / NCIMB 9332 / VKM B-1759</strain>
        <plasmid evidence="2">Plasmid</plasmid>
    </source>
</reference>
<dbReference type="eggNOG" id="COG3562">
    <property type="taxonomic scope" value="Bacteria"/>
</dbReference>
<reference evidence="1 2" key="1">
    <citation type="journal article" date="2013" name="J. Bacteriol.">
        <title>Roles of HynAB and Ech, the only two hydrogenases found in the model sulfate reducer Desulfovibrio gigas.</title>
        <authorList>
            <person name="Morais-Silva F.O."/>
            <person name="Santos C.I."/>
            <person name="Rodrigues R."/>
            <person name="Pereira I.A."/>
            <person name="Rodrigues-Pousada C."/>
        </authorList>
    </citation>
    <scope>NUCLEOTIDE SEQUENCE [LARGE SCALE GENOMIC DNA]</scope>
    <source>
        <strain evidence="2">ATCC 19364 / DSM 1382 / NCIMB 9332 / VKM B-1759</strain>
        <plasmid evidence="2">Plasmid</plasmid>
    </source>
</reference>
<evidence type="ECO:0000313" key="2">
    <source>
        <dbReference type="Proteomes" id="UP000016587"/>
    </source>
</evidence>
<name>T2GGJ1_MEGG1</name>
<dbReference type="HOGENOM" id="CLU_040135_1_0_7"/>
<organism evidence="1 2">
    <name type="scientific">Megalodesulfovibrio gigas (strain ATCC 19364 / DSM 1382 / NCIMB 9332 / VKM B-1759)</name>
    <name type="common">Desulfovibrio gigas</name>
    <dbReference type="NCBI Taxonomy" id="1121448"/>
    <lineage>
        <taxon>Bacteria</taxon>
        <taxon>Pseudomonadati</taxon>
        <taxon>Thermodesulfobacteriota</taxon>
        <taxon>Desulfovibrionia</taxon>
        <taxon>Desulfovibrionales</taxon>
        <taxon>Desulfovibrionaceae</taxon>
        <taxon>Megalodesulfovibrio</taxon>
    </lineage>
</organism>
<dbReference type="EMBL" id="CP006586">
    <property type="protein sequence ID" value="AGW15272.1"/>
    <property type="molecule type" value="Genomic_DNA"/>
</dbReference>
<dbReference type="CDD" id="cd16441">
    <property type="entry name" value="beta_Kdo_transferase_KpsS"/>
    <property type="match status" value="1"/>
</dbReference>
<dbReference type="Proteomes" id="UP000016587">
    <property type="component" value="Plasmid unnamed"/>
</dbReference>
<sequence>MPASSRSFLFLQGPQSRYFRRLGMAVRACGAKVRKVNLCGGDVFLWPFPCVRTYHGSRGNWPRWIADQMDRDAVTDLVLMGDNRPMHRDAICIARARNIRVYVVDEGYLRPNFVTFEREGVYIRSSLPNTPETIRERAATLPEAPPMYAYPDCMHTRVLETIQHHAGNTILLGMFPLYRTHRPYPIFWELRGWLPRYVTRRRRKLEALTRQRTLLRSGEPYFLFPLQLDSDVLVRSYSHYGVRDSIMQVFSSFANAAPPGCRLVVKNHPLDNGLINLRQFVDNFAHASGIQDRIIYLDGGQGRPLMDSPQCRGVVVVNSTMGLEALALGRPVFSLGKSIYALPGLAVTPREAPLEQFWTAPRLPDASLMHEFVKLLHAEALVPGNFYTDAGIAAAVEGSLRRLGLKA</sequence>
<dbReference type="GO" id="GO:0000271">
    <property type="term" value="P:polysaccharide biosynthetic process"/>
    <property type="evidence" value="ECO:0007669"/>
    <property type="project" value="InterPro"/>
</dbReference>
<dbReference type="InterPro" id="IPR007833">
    <property type="entry name" value="Capsule_polysaccharide_synth"/>
</dbReference>
<dbReference type="AlphaFoldDB" id="T2GGJ1"/>
<dbReference type="KEGG" id="dgg:DGI_4061"/>
<dbReference type="Pfam" id="PF05159">
    <property type="entry name" value="Capsule_synth"/>
    <property type="match status" value="1"/>
</dbReference>
<protein>
    <submittedName>
        <fullName evidence="1">Capsule polysaccharide biosynthesis</fullName>
    </submittedName>
</protein>
<gene>
    <name evidence="1" type="primary">kpsS</name>
    <name evidence="1" type="ORF">DGI_4061</name>
</gene>
<geneLocation type="plasmid" evidence="2"/>
<dbReference type="GO" id="GO:0015774">
    <property type="term" value="P:polysaccharide transport"/>
    <property type="evidence" value="ECO:0007669"/>
    <property type="project" value="InterPro"/>
</dbReference>
<proteinExistence type="predicted"/>
<dbReference type="PATRIC" id="fig|1121448.10.peg.3556"/>
<keyword evidence="2" id="KW-1185">Reference proteome</keyword>
<accession>T2GGJ1</accession>
<evidence type="ECO:0000313" key="1">
    <source>
        <dbReference type="EMBL" id="AGW15272.1"/>
    </source>
</evidence>
<keyword evidence="1" id="KW-0614">Plasmid</keyword>